<keyword evidence="3" id="KW-1185">Reference proteome</keyword>
<comment type="caution">
    <text evidence="2">The sequence shown here is derived from an EMBL/GenBank/DDBJ whole genome shotgun (WGS) entry which is preliminary data.</text>
</comment>
<dbReference type="Pfam" id="PF14223">
    <property type="entry name" value="Retrotran_gag_2"/>
    <property type="match status" value="1"/>
</dbReference>
<dbReference type="InterPro" id="IPR012337">
    <property type="entry name" value="RNaseH-like_sf"/>
</dbReference>
<protein>
    <recommendedName>
        <fullName evidence="1">Integrase catalytic domain-containing protein</fullName>
    </recommendedName>
</protein>
<accession>A0A9R1UJ53</accession>
<dbReference type="PROSITE" id="PS50994">
    <property type="entry name" value="INTEGRASE"/>
    <property type="match status" value="1"/>
</dbReference>
<dbReference type="InterPro" id="IPR001584">
    <property type="entry name" value="Integrase_cat-core"/>
</dbReference>
<dbReference type="Pfam" id="PF00098">
    <property type="entry name" value="zf-CCHC"/>
    <property type="match status" value="1"/>
</dbReference>
<dbReference type="InterPro" id="IPR036397">
    <property type="entry name" value="RNaseH_sf"/>
</dbReference>
<evidence type="ECO:0000313" key="2">
    <source>
        <dbReference type="EMBL" id="KAJ0188099.1"/>
    </source>
</evidence>
<organism evidence="2 3">
    <name type="scientific">Lactuca sativa</name>
    <name type="common">Garden lettuce</name>
    <dbReference type="NCBI Taxonomy" id="4236"/>
    <lineage>
        <taxon>Eukaryota</taxon>
        <taxon>Viridiplantae</taxon>
        <taxon>Streptophyta</taxon>
        <taxon>Embryophyta</taxon>
        <taxon>Tracheophyta</taxon>
        <taxon>Spermatophyta</taxon>
        <taxon>Magnoliopsida</taxon>
        <taxon>eudicotyledons</taxon>
        <taxon>Gunneridae</taxon>
        <taxon>Pentapetalae</taxon>
        <taxon>asterids</taxon>
        <taxon>campanulids</taxon>
        <taxon>Asterales</taxon>
        <taxon>Asteraceae</taxon>
        <taxon>Cichorioideae</taxon>
        <taxon>Cichorieae</taxon>
        <taxon>Lactucinae</taxon>
        <taxon>Lactuca</taxon>
    </lineage>
</organism>
<dbReference type="InterPro" id="IPR025724">
    <property type="entry name" value="GAG-pre-integrase_dom"/>
</dbReference>
<dbReference type="Pfam" id="PF13976">
    <property type="entry name" value="gag_pre-integrs"/>
    <property type="match status" value="1"/>
</dbReference>
<dbReference type="SUPFAM" id="SSF53098">
    <property type="entry name" value="Ribonuclease H-like"/>
    <property type="match status" value="1"/>
</dbReference>
<dbReference type="GO" id="GO:0003676">
    <property type="term" value="F:nucleic acid binding"/>
    <property type="evidence" value="ECO:0007669"/>
    <property type="project" value="InterPro"/>
</dbReference>
<gene>
    <name evidence="2" type="ORF">LSAT_V11C900460550</name>
</gene>
<dbReference type="InterPro" id="IPR001878">
    <property type="entry name" value="Znf_CCHC"/>
</dbReference>
<dbReference type="InterPro" id="IPR054722">
    <property type="entry name" value="PolX-like_BBD"/>
</dbReference>
<dbReference type="Pfam" id="PF00665">
    <property type="entry name" value="rve"/>
    <property type="match status" value="1"/>
</dbReference>
<dbReference type="GO" id="GO:0015074">
    <property type="term" value="P:DNA integration"/>
    <property type="evidence" value="ECO:0007669"/>
    <property type="project" value="InterPro"/>
</dbReference>
<proteinExistence type="predicted"/>
<dbReference type="EMBL" id="NBSK02000009">
    <property type="protein sequence ID" value="KAJ0188099.1"/>
    <property type="molecule type" value="Genomic_DNA"/>
</dbReference>
<name>A0A9R1UJ53_LACSA</name>
<dbReference type="Proteomes" id="UP000235145">
    <property type="component" value="Unassembled WGS sequence"/>
</dbReference>
<dbReference type="Gene3D" id="3.30.420.10">
    <property type="entry name" value="Ribonuclease H-like superfamily/Ribonuclease H"/>
    <property type="match status" value="1"/>
</dbReference>
<evidence type="ECO:0000313" key="3">
    <source>
        <dbReference type="Proteomes" id="UP000235145"/>
    </source>
</evidence>
<evidence type="ECO:0000259" key="1">
    <source>
        <dbReference type="PROSITE" id="PS50994"/>
    </source>
</evidence>
<sequence length="507" mass="58519">MPVLLESVEDETLEATRRRSKWENDDYICRGHILNGTSDSLFDIYQNFEYAKELWDSLESKYMAEDASSKKFLVSNFMGYKMIDSRPVMEQYHEMLRILGQFTQHNLKMDEAIVVSSNKKAKVVFWNCNKPGHFKKDCRLRKVNKDGAGPSGSKDPEKQQGQNSVFMQKSNYIQNYISVISEAFYVHDDNVAWWVDSGATSHVCNDQYWFKDFQPIDDGYVVKMGNVATEPIKCIGSVLITFTSGKCLCLNNVLYVPGIRKNLVSEIVLNNCGYKQVLESDKYILSRHGSFMGFGYICNGMIRLNINYPSSDNSVCMASSSTSKKFHKSELWHARLGHIHYKRLKDMSKMSLIPAFDMQNNEKCKTCMLTKITRQPFKDVVRESKVLDLIHSDLCDFHATPSLGNKKYVITFIDDASRYCYIYLLHSKDEALDKFKIYKQQVELHKNELIKVLRTDRGGEYYDPVYFESTEIIHQTTAPYTPQQNGVAERKNRTLKEMVNSMLSYSG</sequence>
<dbReference type="GO" id="GO:0008270">
    <property type="term" value="F:zinc ion binding"/>
    <property type="evidence" value="ECO:0007669"/>
    <property type="project" value="InterPro"/>
</dbReference>
<feature type="domain" description="Integrase catalytic" evidence="1">
    <location>
        <begin position="372"/>
        <end position="507"/>
    </location>
</feature>
<dbReference type="PANTHER" id="PTHR47592:SF29">
    <property type="entry name" value="ZINC FINGER, CCHC-TYPE"/>
    <property type="match status" value="1"/>
</dbReference>
<reference evidence="2 3" key="1">
    <citation type="journal article" date="2017" name="Nat. Commun.">
        <title>Genome assembly with in vitro proximity ligation data and whole-genome triplication in lettuce.</title>
        <authorList>
            <person name="Reyes-Chin-Wo S."/>
            <person name="Wang Z."/>
            <person name="Yang X."/>
            <person name="Kozik A."/>
            <person name="Arikit S."/>
            <person name="Song C."/>
            <person name="Xia L."/>
            <person name="Froenicke L."/>
            <person name="Lavelle D.O."/>
            <person name="Truco M.J."/>
            <person name="Xia R."/>
            <person name="Zhu S."/>
            <person name="Xu C."/>
            <person name="Xu H."/>
            <person name="Xu X."/>
            <person name="Cox K."/>
            <person name="Korf I."/>
            <person name="Meyers B.C."/>
            <person name="Michelmore R.W."/>
        </authorList>
    </citation>
    <scope>NUCLEOTIDE SEQUENCE [LARGE SCALE GENOMIC DNA]</scope>
    <source>
        <strain evidence="3">cv. Salinas</strain>
        <tissue evidence="2">Seedlings</tissue>
    </source>
</reference>
<dbReference type="AlphaFoldDB" id="A0A9R1UJ53"/>
<dbReference type="Pfam" id="PF22936">
    <property type="entry name" value="Pol_BBD"/>
    <property type="match status" value="1"/>
</dbReference>
<dbReference type="PANTHER" id="PTHR47592">
    <property type="entry name" value="PBF68 PROTEIN"/>
    <property type="match status" value="1"/>
</dbReference>